<dbReference type="GO" id="GO:0004016">
    <property type="term" value="F:adenylate cyclase activity"/>
    <property type="evidence" value="ECO:0007669"/>
    <property type="project" value="TreeGrafter"/>
</dbReference>
<dbReference type="STRING" id="84022.CACET_c32520"/>
<sequence length="1019" mass="119945">MDCIYVKFFNTPTIFKNSKKVFLPFKKAEALFYYLVVHQQATRDELVHLLWGEMEEETAKKNLRNAMYKIRKAFDLNIIISPKKSIVMLNPDIKLESDLKVFLSDEENAIEIYDGEFLQGFHVKEDEVFEGWMSENRGYYRDLYIIKLQEKLHQLSAEEDQEMLEYYAKLLVHTDSYNENAYRILMNLYSRQGSYNKAIDLYNRLQQVLQEELGIMPDVATKDLLQEILSNRQQEETRSQGKQEDFFYGRKEEVKRLLNNYRSFIKKGSSHSYLVVGEAGIGKSRLKNQFLKNIDKKDVYLMETNCYQAEESYFLKPWNTIFSLLSEMLLQEEIDLPPLWKDILSSIFPGFAAENTTVSISFVEELNHFNYRLVEDAVLGFFKKISKIKKIVIVFEDLQWVDSMSLSLLSSVLQQDQGKNILFVGTCRDGYDKKIDKFMTKIKKHYPIEEMLIKRFTSQEVGDFVHKMLPYVLPEGDLVEKIYKETEGNTFFILEYIHSINKKKDFDKITPKMQDILKSRFLEVSEEGRKLLNIISLFFDKASLDLLTDLMNWDELQVMQIIEELQNKNIVGELGKGSEIAFQFTHLKLREFIYSQQSPAMRKVLHNKVGNIIENRLKHDKVDTLNYSRLIYHFSHAGNQFKALMYKIKNINNYLDFSYEVFPQANQINTEKEEFFGATAKELLQSLKELEVELQQVKEHHPSLKEVMKLQMEFLYIRGRHAIREGQYKEGVTYIRQMIEVSRKVRDYVYSLKGYKQMIYYCIQTHKTEEMTLYVEEGLALAQVYDNAKEIGILLRLKGLNKMMMTEYTKAEEILRTSIKIFEEITEFDNKYVINIAAAYNYIGEIRRYNMKFSKALNYYDQAIAICEENKVIKGLTQFNTNAAQAALEMGDYQRAKEYLERAIDLYCQLEVFWGRAVAEGYMALLLVREGRYKRALAYLKTAEGYAKKLKSPYELGILYRVKAEIKVRAIKNKVIGEVFNDYLDLELEVYCKRGIALLEEIKDSYEKEILKTFLKGDR</sequence>
<dbReference type="InterPro" id="IPR011990">
    <property type="entry name" value="TPR-like_helical_dom_sf"/>
</dbReference>
<dbReference type="GO" id="GO:0005737">
    <property type="term" value="C:cytoplasm"/>
    <property type="evidence" value="ECO:0007669"/>
    <property type="project" value="TreeGrafter"/>
</dbReference>
<dbReference type="InterPro" id="IPR002885">
    <property type="entry name" value="PPR_rpt"/>
</dbReference>
<proteinExistence type="predicted"/>
<dbReference type="Gene3D" id="1.10.10.10">
    <property type="entry name" value="Winged helix-like DNA-binding domain superfamily/Winged helix DNA-binding domain"/>
    <property type="match status" value="1"/>
</dbReference>
<keyword evidence="4" id="KW-1185">Reference proteome</keyword>
<dbReference type="RefSeq" id="WP_044824142.1">
    <property type="nucleotide sequence ID" value="NZ_CP009687.1"/>
</dbReference>
<dbReference type="EMBL" id="CP009687">
    <property type="protein sequence ID" value="AKL96696.1"/>
    <property type="molecule type" value="Genomic_DNA"/>
</dbReference>
<dbReference type="InterPro" id="IPR019734">
    <property type="entry name" value="TPR_rpt"/>
</dbReference>
<dbReference type="PANTHER" id="PTHR16305">
    <property type="entry name" value="TESTICULAR SOLUBLE ADENYLYL CYCLASE"/>
    <property type="match status" value="1"/>
</dbReference>
<dbReference type="OrthoDB" id="190810at2"/>
<evidence type="ECO:0000313" key="4">
    <source>
        <dbReference type="Proteomes" id="UP000035704"/>
    </source>
</evidence>
<reference evidence="3 4" key="1">
    <citation type="submission" date="2014-10" db="EMBL/GenBank/DDBJ databases">
        <title>Genome sequence of Clostridium aceticum DSM 1496.</title>
        <authorList>
            <person name="Poehlein A."/>
            <person name="Schiel-Bengelsdorf B."/>
            <person name="Gottschalk G."/>
            <person name="Duerre P."/>
            <person name="Daniel R."/>
        </authorList>
    </citation>
    <scope>NUCLEOTIDE SEQUENCE [LARGE SCALE GENOMIC DNA]</scope>
    <source>
        <strain evidence="3 4">DSM 1496</strain>
    </source>
</reference>
<dbReference type="Pfam" id="PF13191">
    <property type="entry name" value="AAA_16"/>
    <property type="match status" value="1"/>
</dbReference>
<evidence type="ECO:0000256" key="1">
    <source>
        <dbReference type="ARBA" id="ARBA00022741"/>
    </source>
</evidence>
<dbReference type="SMART" id="SM00028">
    <property type="entry name" value="TPR"/>
    <property type="match status" value="6"/>
</dbReference>
<dbReference type="InterPro" id="IPR041664">
    <property type="entry name" value="AAA_16"/>
</dbReference>
<dbReference type="InterPro" id="IPR005158">
    <property type="entry name" value="BTAD"/>
</dbReference>
<dbReference type="SMART" id="SM01043">
    <property type="entry name" value="BTAD"/>
    <property type="match status" value="1"/>
</dbReference>
<dbReference type="PROSITE" id="PS50005">
    <property type="entry name" value="TPR"/>
    <property type="match status" value="2"/>
</dbReference>
<dbReference type="InterPro" id="IPR036388">
    <property type="entry name" value="WH-like_DNA-bd_sf"/>
</dbReference>
<dbReference type="Proteomes" id="UP000035704">
    <property type="component" value="Chromosome"/>
</dbReference>
<dbReference type="GO" id="GO:0005524">
    <property type="term" value="F:ATP binding"/>
    <property type="evidence" value="ECO:0007669"/>
    <property type="project" value="UniProtKB-KW"/>
</dbReference>
<dbReference type="Pfam" id="PF13181">
    <property type="entry name" value="TPR_8"/>
    <property type="match status" value="1"/>
</dbReference>
<keyword evidence="2" id="KW-0067">ATP-binding</keyword>
<dbReference type="AlphaFoldDB" id="A0A0D8IE52"/>
<accession>A0A0D8IE52</accession>
<evidence type="ECO:0000313" key="3">
    <source>
        <dbReference type="EMBL" id="AKL96696.1"/>
    </source>
</evidence>
<dbReference type="SUPFAM" id="SSF52540">
    <property type="entry name" value="P-loop containing nucleoside triphosphate hydrolases"/>
    <property type="match status" value="1"/>
</dbReference>
<keyword evidence="3" id="KW-0808">Transferase</keyword>
<dbReference type="Gene3D" id="1.25.40.10">
    <property type="entry name" value="Tetratricopeptide repeat domain"/>
    <property type="match status" value="2"/>
</dbReference>
<protein>
    <submittedName>
        <fullName evidence="3">Serine/threonine kinase, regulatory protein</fullName>
    </submittedName>
</protein>
<dbReference type="SUPFAM" id="SSF48452">
    <property type="entry name" value="TPR-like"/>
    <property type="match status" value="2"/>
</dbReference>
<dbReference type="Pfam" id="PF03704">
    <property type="entry name" value="BTAD"/>
    <property type="match status" value="1"/>
</dbReference>
<dbReference type="KEGG" id="cace:CACET_c32520"/>
<dbReference type="NCBIfam" id="TIGR00756">
    <property type="entry name" value="PPR"/>
    <property type="match status" value="1"/>
</dbReference>
<name>A0A0D8IE52_9CLOT</name>
<dbReference type="PATRIC" id="fig|84022.5.peg.3440"/>
<dbReference type="InterPro" id="IPR027417">
    <property type="entry name" value="P-loop_NTPase"/>
</dbReference>
<dbReference type="GO" id="GO:0016301">
    <property type="term" value="F:kinase activity"/>
    <property type="evidence" value="ECO:0007669"/>
    <property type="project" value="UniProtKB-KW"/>
</dbReference>
<organism evidence="3 4">
    <name type="scientific">Clostridium aceticum</name>
    <dbReference type="NCBI Taxonomy" id="84022"/>
    <lineage>
        <taxon>Bacteria</taxon>
        <taxon>Bacillati</taxon>
        <taxon>Bacillota</taxon>
        <taxon>Clostridia</taxon>
        <taxon>Eubacteriales</taxon>
        <taxon>Clostridiaceae</taxon>
        <taxon>Clostridium</taxon>
    </lineage>
</organism>
<gene>
    <name evidence="3" type="ORF">CACET_c32520</name>
</gene>
<keyword evidence="1" id="KW-0547">Nucleotide-binding</keyword>
<dbReference type="Gene3D" id="3.40.50.300">
    <property type="entry name" value="P-loop containing nucleotide triphosphate hydrolases"/>
    <property type="match status" value="1"/>
</dbReference>
<dbReference type="PANTHER" id="PTHR16305:SF28">
    <property type="entry name" value="GUANYLATE CYCLASE DOMAIN-CONTAINING PROTEIN"/>
    <property type="match status" value="1"/>
</dbReference>
<keyword evidence="3" id="KW-0418">Kinase</keyword>
<evidence type="ECO:0000256" key="2">
    <source>
        <dbReference type="ARBA" id="ARBA00022840"/>
    </source>
</evidence>